<dbReference type="Proteomes" id="UP000053745">
    <property type="component" value="Unassembled WGS sequence"/>
</dbReference>
<comment type="similarity">
    <text evidence="1">Belongs to the GcvT family.</text>
</comment>
<comment type="subunit">
    <text evidence="2">The glycine cleavage system is composed of four proteins: P, T, L and H.</text>
</comment>
<dbReference type="SUPFAM" id="SSF103025">
    <property type="entry name" value="Folate-binding domain"/>
    <property type="match status" value="1"/>
</dbReference>
<dbReference type="InterPro" id="IPR006222">
    <property type="entry name" value="GCVT_N"/>
</dbReference>
<dbReference type="GO" id="GO:0005739">
    <property type="term" value="C:mitochondrion"/>
    <property type="evidence" value="ECO:0007669"/>
    <property type="project" value="TreeGrafter"/>
</dbReference>
<feature type="non-terminal residue" evidence="6">
    <location>
        <position position="221"/>
    </location>
</feature>
<dbReference type="Pfam" id="PF08669">
    <property type="entry name" value="GCV_T_C"/>
    <property type="match status" value="1"/>
</dbReference>
<feature type="non-terminal residue" evidence="6">
    <location>
        <position position="1"/>
    </location>
</feature>
<dbReference type="Gene3D" id="2.40.30.110">
    <property type="entry name" value="Aminomethyltransferase beta-barrel domains"/>
    <property type="match status" value="1"/>
</dbReference>
<organism evidence="6 7">
    <name type="scientific">Cathartes aura</name>
    <name type="common">Turkey vulture</name>
    <name type="synonym">Vultur aura</name>
    <dbReference type="NCBI Taxonomy" id="43455"/>
    <lineage>
        <taxon>Eukaryota</taxon>
        <taxon>Metazoa</taxon>
        <taxon>Chordata</taxon>
        <taxon>Craniata</taxon>
        <taxon>Vertebrata</taxon>
        <taxon>Euteleostomi</taxon>
        <taxon>Archelosauria</taxon>
        <taxon>Archosauria</taxon>
        <taxon>Dinosauria</taxon>
        <taxon>Saurischia</taxon>
        <taxon>Theropoda</taxon>
        <taxon>Coelurosauria</taxon>
        <taxon>Aves</taxon>
        <taxon>Neognathae</taxon>
        <taxon>Neoaves</taxon>
        <taxon>Telluraves</taxon>
        <taxon>Accipitrimorphae</taxon>
        <taxon>Accipitriformes</taxon>
        <taxon>Cathartidae</taxon>
        <taxon>Cathartes</taxon>
    </lineage>
</organism>
<dbReference type="Gene3D" id="3.30.70.1400">
    <property type="entry name" value="Aminomethyltransferase beta-barrel domains"/>
    <property type="match status" value="1"/>
</dbReference>
<evidence type="ECO:0000313" key="6">
    <source>
        <dbReference type="EMBL" id="KFP50622.1"/>
    </source>
</evidence>
<feature type="domain" description="GCVT N-terminal" evidence="4">
    <location>
        <begin position="3"/>
        <end position="117"/>
    </location>
</feature>
<evidence type="ECO:0000256" key="3">
    <source>
        <dbReference type="ARBA" id="ARBA00015825"/>
    </source>
</evidence>
<dbReference type="EMBL" id="KL297358">
    <property type="protein sequence ID" value="KFP50622.1"/>
    <property type="molecule type" value="Genomic_DNA"/>
</dbReference>
<evidence type="ECO:0000256" key="1">
    <source>
        <dbReference type="ARBA" id="ARBA00008609"/>
    </source>
</evidence>
<evidence type="ECO:0000259" key="5">
    <source>
        <dbReference type="Pfam" id="PF08669"/>
    </source>
</evidence>
<dbReference type="AlphaFoldDB" id="A0A091L471"/>
<gene>
    <name evidence="6" type="ORF">N323_09471</name>
</gene>
<name>A0A091L471_CATAU</name>
<keyword evidence="7" id="KW-1185">Reference proteome</keyword>
<feature type="domain" description="Aminomethyltransferase C-terminal" evidence="5">
    <location>
        <begin position="176"/>
        <end position="213"/>
    </location>
</feature>
<dbReference type="OrthoDB" id="10263536at2759"/>
<evidence type="ECO:0000259" key="4">
    <source>
        <dbReference type="Pfam" id="PF01571"/>
    </source>
</evidence>
<dbReference type="InterPro" id="IPR029043">
    <property type="entry name" value="GcvT/YgfZ_C"/>
</dbReference>
<evidence type="ECO:0000256" key="2">
    <source>
        <dbReference type="ARBA" id="ARBA00011690"/>
    </source>
</evidence>
<dbReference type="InterPro" id="IPR028896">
    <property type="entry name" value="GcvT/YgfZ/DmdA"/>
</dbReference>
<evidence type="ECO:0000313" key="7">
    <source>
        <dbReference type="Proteomes" id="UP000053745"/>
    </source>
</evidence>
<proteinExistence type="inferred from homology"/>
<accession>A0A091L471</accession>
<dbReference type="SUPFAM" id="SSF101790">
    <property type="entry name" value="Aminomethyltransferase beta-barrel domain"/>
    <property type="match status" value="1"/>
</dbReference>
<sequence length="221" mass="23754">QGTLTLFTNERGGIVDDLIVTNTAEDHLYVVSNAGCADKDLAIMRVRGCPSPTGSGDVRDVHLEVSDNALLALQGPSMARVLQAGLPDDLAKLSFMNSITTTVFGVPGCRVTRCGYTRADPTSPTGRRGTRWASPTLTHLCPAGKRRRAAMDFPGAAIIMAQVKEKPKRKRVGLTSNSAMGYVEAAHSRAGTALTVEVRKKQHPALVTKMPFVPTQYYMAK</sequence>
<dbReference type="InterPro" id="IPR027266">
    <property type="entry name" value="TrmE/GcvT-like"/>
</dbReference>
<dbReference type="Gene3D" id="3.30.1360.120">
    <property type="entry name" value="Probable tRNA modification gtpase trme, domain 1"/>
    <property type="match status" value="1"/>
</dbReference>
<protein>
    <recommendedName>
        <fullName evidence="3">Aminomethyltransferase, mitochondrial</fullName>
    </recommendedName>
</protein>
<dbReference type="PANTHER" id="PTHR43757:SF16">
    <property type="entry name" value="AMINOMETHYLTRANSFERASE, MITOCHONDRIAL"/>
    <property type="match status" value="1"/>
</dbReference>
<dbReference type="InterPro" id="IPR013977">
    <property type="entry name" value="GcvT_C"/>
</dbReference>
<dbReference type="Pfam" id="PF01571">
    <property type="entry name" value="GCV_T"/>
    <property type="match status" value="1"/>
</dbReference>
<dbReference type="PANTHER" id="PTHR43757">
    <property type="entry name" value="AMINOMETHYLTRANSFERASE"/>
    <property type="match status" value="1"/>
</dbReference>
<reference evidence="6 7" key="1">
    <citation type="submission" date="2014-04" db="EMBL/GenBank/DDBJ databases">
        <title>Genome evolution of avian class.</title>
        <authorList>
            <person name="Zhang G."/>
            <person name="Li C."/>
        </authorList>
    </citation>
    <scope>NUCLEOTIDE SEQUENCE [LARGE SCALE GENOMIC DNA]</scope>
    <source>
        <strain evidence="6">BGI_N323</strain>
    </source>
</reference>